<keyword evidence="11" id="KW-1185">Reference proteome</keyword>
<evidence type="ECO:0000313" key="11">
    <source>
        <dbReference type="Proteomes" id="UP001515500"/>
    </source>
</evidence>
<keyword evidence="6" id="KW-0378">Hydrolase</keyword>
<dbReference type="InterPro" id="IPR058353">
    <property type="entry name" value="DUF8040"/>
</dbReference>
<protein>
    <submittedName>
        <fullName evidence="12">Uncharacterized protein LOC120277702</fullName>
    </submittedName>
</protein>
<evidence type="ECO:0000259" key="9">
    <source>
        <dbReference type="Pfam" id="PF13359"/>
    </source>
</evidence>
<evidence type="ECO:0000259" key="10">
    <source>
        <dbReference type="Pfam" id="PF26138"/>
    </source>
</evidence>
<sequence length="318" mass="36130">MEPHVFRELAALLESRSLLRSSRTVSVEEQLAIFMTVVGHAAPNRVACEQFQHSSETISRYFHMVLCAINSLANEMIQMPGGDEPAHPRVRNTPFMDALGAIDGTHVPVIVPKEIQERFRNRHGWISQNVMDVVSFDMHFQFLCAGWEGSAADMRVMQSCLDDRSFSIPEGKYYLVDAGYANTTGLLAPYRGERYHLAQFTSGRTQYRNMKDKFNHSHARLRNVVERAFGLLKRRFKILRVPAPFSVETQRDIVIACAVIHNYLCKHTICDPNLEQDQNRHVDEGSYPNVGRPHQSSDGGRGTSQSVRDSIARQLWLS</sequence>
<dbReference type="Pfam" id="PF13359">
    <property type="entry name" value="DDE_Tnp_4"/>
    <property type="match status" value="1"/>
</dbReference>
<dbReference type="InterPro" id="IPR027806">
    <property type="entry name" value="HARBI1_dom"/>
</dbReference>
<keyword evidence="5" id="KW-0479">Metal-binding</keyword>
<dbReference type="GO" id="GO:0004518">
    <property type="term" value="F:nuclease activity"/>
    <property type="evidence" value="ECO:0007669"/>
    <property type="project" value="UniProtKB-KW"/>
</dbReference>
<comment type="similarity">
    <text evidence="3">Belongs to the HARBI1 family.</text>
</comment>
<comment type="cofactor">
    <cofactor evidence="1">
        <name>a divalent metal cation</name>
        <dbReference type="ChEBI" id="CHEBI:60240"/>
    </cofactor>
</comment>
<accession>A0AB40CNX0</accession>
<dbReference type="InterPro" id="IPR045249">
    <property type="entry name" value="HARBI1-like"/>
</dbReference>
<evidence type="ECO:0000256" key="7">
    <source>
        <dbReference type="ARBA" id="ARBA00023242"/>
    </source>
</evidence>
<proteinExistence type="inferred from homology"/>
<keyword evidence="4" id="KW-0540">Nuclease</keyword>
<comment type="subcellular location">
    <subcellularLocation>
        <location evidence="2">Nucleus</location>
    </subcellularLocation>
</comment>
<feature type="domain" description="DUF8040" evidence="10">
    <location>
        <begin position="1"/>
        <end position="70"/>
    </location>
</feature>
<dbReference type="AlphaFoldDB" id="A0AB40CNX0"/>
<dbReference type="GO" id="GO:0005634">
    <property type="term" value="C:nucleus"/>
    <property type="evidence" value="ECO:0007669"/>
    <property type="project" value="UniProtKB-SubCell"/>
</dbReference>
<evidence type="ECO:0000256" key="4">
    <source>
        <dbReference type="ARBA" id="ARBA00022722"/>
    </source>
</evidence>
<evidence type="ECO:0000313" key="12">
    <source>
        <dbReference type="RefSeq" id="XP_039140491.1"/>
    </source>
</evidence>
<feature type="domain" description="DDE Tnp4" evidence="9">
    <location>
        <begin position="102"/>
        <end position="262"/>
    </location>
</feature>
<dbReference type="GO" id="GO:0016787">
    <property type="term" value="F:hydrolase activity"/>
    <property type="evidence" value="ECO:0007669"/>
    <property type="project" value="UniProtKB-KW"/>
</dbReference>
<evidence type="ECO:0000256" key="5">
    <source>
        <dbReference type="ARBA" id="ARBA00022723"/>
    </source>
</evidence>
<evidence type="ECO:0000256" key="2">
    <source>
        <dbReference type="ARBA" id="ARBA00004123"/>
    </source>
</evidence>
<name>A0AB40CNX0_DIOCR</name>
<reference evidence="12" key="1">
    <citation type="submission" date="2025-08" db="UniProtKB">
        <authorList>
            <consortium name="RefSeq"/>
        </authorList>
    </citation>
    <scope>IDENTIFICATION</scope>
</reference>
<gene>
    <name evidence="12" type="primary">LOC120277702</name>
</gene>
<evidence type="ECO:0000256" key="8">
    <source>
        <dbReference type="SAM" id="MobiDB-lite"/>
    </source>
</evidence>
<feature type="region of interest" description="Disordered" evidence="8">
    <location>
        <begin position="280"/>
        <end position="309"/>
    </location>
</feature>
<feature type="compositionally biased region" description="Polar residues" evidence="8">
    <location>
        <begin position="294"/>
        <end position="308"/>
    </location>
</feature>
<dbReference type="GeneID" id="120277702"/>
<keyword evidence="7" id="KW-0539">Nucleus</keyword>
<dbReference type="GO" id="GO:0046872">
    <property type="term" value="F:metal ion binding"/>
    <property type="evidence" value="ECO:0007669"/>
    <property type="project" value="UniProtKB-KW"/>
</dbReference>
<dbReference type="PANTHER" id="PTHR22930:SF259">
    <property type="entry name" value="OS08G0106900 PROTEIN"/>
    <property type="match status" value="1"/>
</dbReference>
<dbReference type="Proteomes" id="UP001515500">
    <property type="component" value="Chromosome 15"/>
</dbReference>
<dbReference type="Pfam" id="PF26138">
    <property type="entry name" value="DUF8040"/>
    <property type="match status" value="1"/>
</dbReference>
<organism evidence="11 12">
    <name type="scientific">Dioscorea cayennensis subsp. rotundata</name>
    <name type="common">White Guinea yam</name>
    <name type="synonym">Dioscorea rotundata</name>
    <dbReference type="NCBI Taxonomy" id="55577"/>
    <lineage>
        <taxon>Eukaryota</taxon>
        <taxon>Viridiplantae</taxon>
        <taxon>Streptophyta</taxon>
        <taxon>Embryophyta</taxon>
        <taxon>Tracheophyta</taxon>
        <taxon>Spermatophyta</taxon>
        <taxon>Magnoliopsida</taxon>
        <taxon>Liliopsida</taxon>
        <taxon>Dioscoreales</taxon>
        <taxon>Dioscoreaceae</taxon>
        <taxon>Dioscorea</taxon>
    </lineage>
</organism>
<dbReference type="PANTHER" id="PTHR22930">
    <property type="match status" value="1"/>
</dbReference>
<evidence type="ECO:0000256" key="1">
    <source>
        <dbReference type="ARBA" id="ARBA00001968"/>
    </source>
</evidence>
<evidence type="ECO:0000256" key="6">
    <source>
        <dbReference type="ARBA" id="ARBA00022801"/>
    </source>
</evidence>
<dbReference type="RefSeq" id="XP_039140491.1">
    <property type="nucleotide sequence ID" value="XM_039284557.1"/>
</dbReference>
<evidence type="ECO:0000256" key="3">
    <source>
        <dbReference type="ARBA" id="ARBA00006958"/>
    </source>
</evidence>